<dbReference type="InterPro" id="IPR058240">
    <property type="entry name" value="rSAM_sf"/>
</dbReference>
<dbReference type="SFLD" id="SFLDS00029">
    <property type="entry name" value="Radical_SAM"/>
    <property type="match status" value="1"/>
</dbReference>
<accession>A0A6M3L4B2</accession>
<evidence type="ECO:0000259" key="1">
    <source>
        <dbReference type="PROSITE" id="PS51918"/>
    </source>
</evidence>
<sequence>MIIGKLGFGKDDFFYGMELCLHKAGRTAFAVTPQTAAVVDVLLVTMFWYRDVYNYEHFRRQAGIQKGSRKPVVIAGGMQVTATPELISQFVDYVFIGDADDDLAKIIEQLEKGEEPVSPFLLTEAATSIPLPAERDPIPFAMSKGGRKDVVRIEIARGCKYRCNFCMLAHLKPYREVAAEDIIKLLQEHPGKSVSCFAPDRTSHSQWDEICAALKRLKKNDVSQDSRLEKIDQVVGSSVTFGLEGMSYRLRKGVRKGYKNEFVLEMMEKFLTRPDVRIGRIAVYFIADLPGESEEDFAELINLFQEIEKADWSRRLVLTPILNPLSPKKFTDYHGLTIHPFRPYGERWNEVLRKGGGQWGFRIVETLVWGPYKRVADVIVQNGGAAAAALIKELPDKFFTSSPPLARQEELAWKLYDRAVSHYQLPLNASLQKDWEGVDFQGAVQEAKDRAADARKLSAKWRHFESEKEEALPLLAVKNEQKLN</sequence>
<dbReference type="InterPro" id="IPR006638">
    <property type="entry name" value="Elp3/MiaA/NifB-like_rSAM"/>
</dbReference>
<reference evidence="2" key="1">
    <citation type="submission" date="2020-03" db="EMBL/GenBank/DDBJ databases">
        <title>The deep terrestrial virosphere.</title>
        <authorList>
            <person name="Holmfeldt K."/>
            <person name="Nilsson E."/>
            <person name="Simone D."/>
            <person name="Lopez-Fernandez M."/>
            <person name="Wu X."/>
            <person name="de Brujin I."/>
            <person name="Lundin D."/>
            <person name="Andersson A."/>
            <person name="Bertilsson S."/>
            <person name="Dopson M."/>
        </authorList>
    </citation>
    <scope>NUCLEOTIDE SEQUENCE</scope>
    <source>
        <strain evidence="2">MM415B02562</strain>
    </source>
</reference>
<name>A0A6M3L4B2_9ZZZZ</name>
<dbReference type="GO" id="GO:0051536">
    <property type="term" value="F:iron-sulfur cluster binding"/>
    <property type="evidence" value="ECO:0007669"/>
    <property type="project" value="InterPro"/>
</dbReference>
<dbReference type="Gene3D" id="3.40.50.280">
    <property type="entry name" value="Cobalamin-binding domain"/>
    <property type="match status" value="1"/>
</dbReference>
<dbReference type="InterPro" id="IPR045784">
    <property type="entry name" value="Radical_SAM_N2"/>
</dbReference>
<dbReference type="SMART" id="SM00729">
    <property type="entry name" value="Elp3"/>
    <property type="match status" value="1"/>
</dbReference>
<dbReference type="SUPFAM" id="SSF102114">
    <property type="entry name" value="Radical SAM enzymes"/>
    <property type="match status" value="1"/>
</dbReference>
<organism evidence="2">
    <name type="scientific">viral metagenome</name>
    <dbReference type="NCBI Taxonomy" id="1070528"/>
    <lineage>
        <taxon>unclassified sequences</taxon>
        <taxon>metagenomes</taxon>
        <taxon>organismal metagenomes</taxon>
    </lineage>
</organism>
<dbReference type="PANTHER" id="PTHR42731:SF1">
    <property type="entry name" value="RADICAL SAM DOMAIN PROTEIN"/>
    <property type="match status" value="1"/>
</dbReference>
<gene>
    <name evidence="2" type="ORF">MM415B02562_0003</name>
</gene>
<dbReference type="InterPro" id="IPR007197">
    <property type="entry name" value="rSAM"/>
</dbReference>
<dbReference type="GO" id="GO:0003824">
    <property type="term" value="F:catalytic activity"/>
    <property type="evidence" value="ECO:0007669"/>
    <property type="project" value="InterPro"/>
</dbReference>
<dbReference type="Gene3D" id="3.80.30.20">
    <property type="entry name" value="tm_1862 like domain"/>
    <property type="match status" value="1"/>
</dbReference>
<feature type="domain" description="Radical SAM core" evidence="1">
    <location>
        <begin position="143"/>
        <end position="362"/>
    </location>
</feature>
<dbReference type="AlphaFoldDB" id="A0A6M3L4B2"/>
<protein>
    <submittedName>
        <fullName evidence="2">Putative radical SAM superfamily protein</fullName>
    </submittedName>
</protein>
<dbReference type="PANTHER" id="PTHR42731">
    <property type="entry name" value="SLL1084 PROTEIN"/>
    <property type="match status" value="1"/>
</dbReference>
<dbReference type="Pfam" id="PF04055">
    <property type="entry name" value="Radical_SAM"/>
    <property type="match status" value="1"/>
</dbReference>
<dbReference type="EMBL" id="MT142841">
    <property type="protein sequence ID" value="QJA89360.1"/>
    <property type="molecule type" value="Genomic_DNA"/>
</dbReference>
<dbReference type="InterPro" id="IPR023404">
    <property type="entry name" value="rSAM_horseshoe"/>
</dbReference>
<evidence type="ECO:0000313" key="2">
    <source>
        <dbReference type="EMBL" id="QJA89360.1"/>
    </source>
</evidence>
<dbReference type="PROSITE" id="PS51918">
    <property type="entry name" value="RADICAL_SAM"/>
    <property type="match status" value="1"/>
</dbReference>
<proteinExistence type="predicted"/>
<dbReference type="SFLD" id="SFLDG01082">
    <property type="entry name" value="B12-binding_domain_containing"/>
    <property type="match status" value="1"/>
</dbReference>
<dbReference type="Pfam" id="PF19864">
    <property type="entry name" value="Radical_SAM_N2"/>
    <property type="match status" value="1"/>
</dbReference>